<protein>
    <submittedName>
        <fullName evidence="1">Uncharacterized protein</fullName>
    </submittedName>
</protein>
<sequence>MNQVISNSTLVRVLECLRKDIKDPMLNWVERNELHQVIHNLEKLVK</sequence>
<dbReference type="EMBL" id="JAGGKT010000006">
    <property type="protein sequence ID" value="MBP1932390.1"/>
    <property type="molecule type" value="Genomic_DNA"/>
</dbReference>
<name>A0ABS4GQ39_9BACL</name>
<dbReference type="Proteomes" id="UP001519343">
    <property type="component" value="Unassembled WGS sequence"/>
</dbReference>
<accession>A0ABS4GQ39</accession>
<evidence type="ECO:0000313" key="1">
    <source>
        <dbReference type="EMBL" id="MBP1932390.1"/>
    </source>
</evidence>
<dbReference type="RefSeq" id="WP_209810436.1">
    <property type="nucleotide sequence ID" value="NZ_JAGGKT010000006.1"/>
</dbReference>
<comment type="caution">
    <text evidence="1">The sequence shown here is derived from an EMBL/GenBank/DDBJ whole genome shotgun (WGS) entry which is preliminary data.</text>
</comment>
<proteinExistence type="predicted"/>
<evidence type="ECO:0000313" key="2">
    <source>
        <dbReference type="Proteomes" id="UP001519343"/>
    </source>
</evidence>
<organism evidence="1 2">
    <name type="scientific">Ammoniphilus resinae</name>
    <dbReference type="NCBI Taxonomy" id="861532"/>
    <lineage>
        <taxon>Bacteria</taxon>
        <taxon>Bacillati</taxon>
        <taxon>Bacillota</taxon>
        <taxon>Bacilli</taxon>
        <taxon>Bacillales</taxon>
        <taxon>Paenibacillaceae</taxon>
        <taxon>Aneurinibacillus group</taxon>
        <taxon>Ammoniphilus</taxon>
    </lineage>
</organism>
<reference evidence="1 2" key="1">
    <citation type="submission" date="2021-03" db="EMBL/GenBank/DDBJ databases">
        <title>Genomic Encyclopedia of Type Strains, Phase IV (KMG-IV): sequencing the most valuable type-strain genomes for metagenomic binning, comparative biology and taxonomic classification.</title>
        <authorList>
            <person name="Goeker M."/>
        </authorList>
    </citation>
    <scope>NUCLEOTIDE SEQUENCE [LARGE SCALE GENOMIC DNA]</scope>
    <source>
        <strain evidence="1 2">DSM 24738</strain>
    </source>
</reference>
<gene>
    <name evidence="1" type="ORF">J2Z37_002391</name>
</gene>
<keyword evidence="2" id="KW-1185">Reference proteome</keyword>